<gene>
    <name evidence="5" type="ORF">BW727_101047</name>
</gene>
<evidence type="ECO:0000256" key="2">
    <source>
        <dbReference type="ARBA" id="ARBA00022777"/>
    </source>
</evidence>
<dbReference type="Proteomes" id="UP000188993">
    <property type="component" value="Chromosome"/>
</dbReference>
<dbReference type="AlphaFoldDB" id="A0A1S6IPD4"/>
<evidence type="ECO:0000259" key="4">
    <source>
        <dbReference type="Pfam" id="PF07804"/>
    </source>
</evidence>
<accession>A0A1S6IPD4</accession>
<dbReference type="STRING" id="708126.BW727_101047"/>
<dbReference type="Gene3D" id="1.10.1070.20">
    <property type="match status" value="1"/>
</dbReference>
<feature type="domain" description="HipA-like C-terminal" evidence="4">
    <location>
        <begin position="27"/>
        <end position="180"/>
    </location>
</feature>
<dbReference type="Pfam" id="PF07804">
    <property type="entry name" value="HipA_C"/>
    <property type="match status" value="1"/>
</dbReference>
<feature type="region of interest" description="Disordered" evidence="3">
    <location>
        <begin position="1"/>
        <end position="22"/>
    </location>
</feature>
<dbReference type="InterPro" id="IPR012893">
    <property type="entry name" value="HipA-like_C"/>
</dbReference>
<dbReference type="RefSeq" id="WP_062470227.1">
    <property type="nucleotide sequence ID" value="NZ_BBYN01000018.1"/>
</dbReference>
<name>A0A1S6IPD4_9LACT</name>
<keyword evidence="6" id="KW-1185">Reference proteome</keyword>
<evidence type="ECO:0000256" key="1">
    <source>
        <dbReference type="ARBA" id="ARBA00022679"/>
    </source>
</evidence>
<evidence type="ECO:0000256" key="3">
    <source>
        <dbReference type="SAM" id="MobiDB-lite"/>
    </source>
</evidence>
<organism evidence="5 6">
    <name type="scientific">Jeotgalibaca dankookensis</name>
    <dbReference type="NCBI Taxonomy" id="708126"/>
    <lineage>
        <taxon>Bacteria</taxon>
        <taxon>Bacillati</taxon>
        <taxon>Bacillota</taxon>
        <taxon>Bacilli</taxon>
        <taxon>Lactobacillales</taxon>
        <taxon>Carnobacteriaceae</taxon>
        <taxon>Jeotgalibaca</taxon>
    </lineage>
</organism>
<keyword evidence="2" id="KW-0418">Kinase</keyword>
<evidence type="ECO:0000313" key="5">
    <source>
        <dbReference type="EMBL" id="AQS53417.1"/>
    </source>
</evidence>
<protein>
    <recommendedName>
        <fullName evidence="4">HipA-like C-terminal domain-containing protein</fullName>
    </recommendedName>
</protein>
<dbReference type="KEGG" id="jda:BW727_101047"/>
<dbReference type="OrthoDB" id="9812605at2"/>
<dbReference type="EMBL" id="CP019728">
    <property type="protein sequence ID" value="AQS53417.1"/>
    <property type="molecule type" value="Genomic_DNA"/>
</dbReference>
<keyword evidence="1" id="KW-0808">Transferase</keyword>
<sequence length="290" mass="34056">MLRDVSKWVKTGHGGESTLPKEEIESPDNLQYLIKYPRPNGVSWEEVTELIAAKIGTIFGLEMMKVEIVTRNDERGCLLRNFLDEYGAKTFAEGGLLLGAHSTGYQELQNSKSKGMDLINEGFKVLERLDIWDSIKKVYIDMLIFDILIGNQDRHPYNWQIIYFEKDCRFSPIYDSGASLGFRFDDKKLHQIYTNSDQLNGYVRRTKVKAGVFEKITVRAHDLLEYIQIYYQSEFNNSIKKLKKFDLEQYRKEIESLDFLSVEQAKWLQVIIPHRQKMILQWIDEEDHHE</sequence>
<dbReference type="GO" id="GO:0016301">
    <property type="term" value="F:kinase activity"/>
    <property type="evidence" value="ECO:0007669"/>
    <property type="project" value="UniProtKB-KW"/>
</dbReference>
<evidence type="ECO:0000313" key="6">
    <source>
        <dbReference type="Proteomes" id="UP000188993"/>
    </source>
</evidence>
<proteinExistence type="predicted"/>
<reference evidence="5 6" key="1">
    <citation type="journal article" date="2014" name="Int. J. Syst. Evol. Microbiol.">
        <title>Jeotgalibaca dankookensis gen. nov., sp. nov., a member of the family Carnobacteriaceae, isolated from seujeot (Korean traditional food).</title>
        <authorList>
            <person name="Lee D.G."/>
            <person name="Trujillo M.E."/>
            <person name="Kang H."/>
            <person name="Ahn T.Y."/>
        </authorList>
    </citation>
    <scope>NUCLEOTIDE SEQUENCE [LARGE SCALE GENOMIC DNA]</scope>
    <source>
        <strain evidence="5 6">EX-07</strain>
    </source>
</reference>